<evidence type="ECO:0000256" key="2">
    <source>
        <dbReference type="ARBA" id="ARBA00005949"/>
    </source>
</evidence>
<feature type="repeat" description="ANK" evidence="5">
    <location>
        <begin position="10"/>
        <end position="42"/>
    </location>
</feature>
<dbReference type="KEGG" id="tng:GSTEN00009742G001"/>
<dbReference type="GO" id="GO:0016567">
    <property type="term" value="P:protein ubiquitination"/>
    <property type="evidence" value="ECO:0007669"/>
    <property type="project" value="TreeGrafter"/>
</dbReference>
<feature type="repeat" description="ANK" evidence="5">
    <location>
        <begin position="110"/>
        <end position="142"/>
    </location>
</feature>
<comment type="pathway">
    <text evidence="1">Protein modification; protein ubiquitination.</text>
</comment>
<organism evidence="7">
    <name type="scientific">Tetraodon nigroviridis</name>
    <name type="common">Spotted green pufferfish</name>
    <name type="synonym">Chelonodon nigroviridis</name>
    <dbReference type="NCBI Taxonomy" id="99883"/>
    <lineage>
        <taxon>Eukaryota</taxon>
        <taxon>Metazoa</taxon>
        <taxon>Chordata</taxon>
        <taxon>Craniata</taxon>
        <taxon>Vertebrata</taxon>
        <taxon>Euteleostomi</taxon>
        <taxon>Actinopterygii</taxon>
        <taxon>Neopterygii</taxon>
        <taxon>Teleostei</taxon>
        <taxon>Neoteleostei</taxon>
        <taxon>Acanthomorphata</taxon>
        <taxon>Eupercaria</taxon>
        <taxon>Tetraodontiformes</taxon>
        <taxon>Tetradontoidea</taxon>
        <taxon>Tetraodontidae</taxon>
        <taxon>Tetraodon</taxon>
    </lineage>
</organism>
<dbReference type="InterPro" id="IPR051573">
    <property type="entry name" value="Ankyrin-SOCS_box_domain"/>
</dbReference>
<dbReference type="GO" id="GO:0045732">
    <property type="term" value="P:positive regulation of protein catabolic process"/>
    <property type="evidence" value="ECO:0007669"/>
    <property type="project" value="TreeGrafter"/>
</dbReference>
<feature type="repeat" description="ANK" evidence="5">
    <location>
        <begin position="177"/>
        <end position="209"/>
    </location>
</feature>
<keyword evidence="4 5" id="KW-0040">ANK repeat</keyword>
<keyword evidence="3" id="KW-0677">Repeat</keyword>
<dbReference type="PANTHER" id="PTHR24136">
    <property type="entry name" value="SOWAH (DROSOPHILA) HOMOLOG"/>
    <property type="match status" value="1"/>
</dbReference>
<dbReference type="PROSITE" id="PS50297">
    <property type="entry name" value="ANK_REP_REGION"/>
    <property type="match status" value="5"/>
</dbReference>
<dbReference type="EMBL" id="CAAE01011553">
    <property type="protein sequence ID" value="CAF93886.1"/>
    <property type="molecule type" value="Genomic_DNA"/>
</dbReference>
<protein>
    <submittedName>
        <fullName evidence="7">(spotted green pufferfish) hypothetical protein</fullName>
    </submittedName>
</protein>
<dbReference type="FunFam" id="1.25.40.20:FF:000016">
    <property type="entry name" value="Ankyrin repeat and SOCS box containing 5"/>
    <property type="match status" value="1"/>
</dbReference>
<dbReference type="PANTHER" id="PTHR24136:SF53">
    <property type="entry name" value="ANKYRIN REPEAT AND SOCS BOX CONTAINING 13"/>
    <property type="match status" value="1"/>
</dbReference>
<feature type="repeat" description="ANK" evidence="5">
    <location>
        <begin position="76"/>
        <end position="104"/>
    </location>
</feature>
<name>Q4SZP6_TETNG</name>
<feature type="repeat" description="ANK" evidence="5">
    <location>
        <begin position="143"/>
        <end position="167"/>
    </location>
</feature>
<reference evidence="7" key="2">
    <citation type="submission" date="2004-02" db="EMBL/GenBank/DDBJ databases">
        <authorList>
            <consortium name="Genoscope"/>
            <consortium name="Whitehead Institute Centre for Genome Research"/>
        </authorList>
    </citation>
    <scope>NUCLEOTIDE SEQUENCE</scope>
</reference>
<gene>
    <name evidence="7" type="ORF">GSTENG00009742001</name>
</gene>
<evidence type="ECO:0000256" key="5">
    <source>
        <dbReference type="PROSITE-ProRule" id="PRU00023"/>
    </source>
</evidence>
<dbReference type="SMART" id="SM00248">
    <property type="entry name" value="ANK"/>
    <property type="match status" value="6"/>
</dbReference>
<dbReference type="InterPro" id="IPR002110">
    <property type="entry name" value="Ankyrin_rpt"/>
</dbReference>
<dbReference type="Pfam" id="PF07525">
    <property type="entry name" value="SOCS_box"/>
    <property type="match status" value="1"/>
</dbReference>
<feature type="domain" description="SOCS box" evidence="6">
    <location>
        <begin position="235"/>
        <end position="259"/>
    </location>
</feature>
<comment type="caution">
    <text evidence="7">The sequence shown here is derived from an EMBL/GenBank/DDBJ whole genome shotgun (WGS) entry which is preliminary data.</text>
</comment>
<dbReference type="PROSITE" id="PS50088">
    <property type="entry name" value="ANK_REPEAT"/>
    <property type="match status" value="6"/>
</dbReference>
<feature type="non-terminal residue" evidence="7">
    <location>
        <position position="1"/>
    </location>
</feature>
<dbReference type="OrthoDB" id="10252328at2759"/>
<evidence type="ECO:0000259" key="6">
    <source>
        <dbReference type="Pfam" id="PF07525"/>
    </source>
</evidence>
<dbReference type="SUPFAM" id="SSF48403">
    <property type="entry name" value="Ankyrin repeat"/>
    <property type="match status" value="1"/>
</dbReference>
<evidence type="ECO:0000313" key="7">
    <source>
        <dbReference type="EMBL" id="CAF93886.1"/>
    </source>
</evidence>
<dbReference type="AlphaFoldDB" id="Q4SZP6"/>
<reference evidence="7" key="1">
    <citation type="journal article" date="2004" name="Nature">
        <title>Genome duplication in the teleost fish Tetraodon nigroviridis reveals the early vertebrate proto-karyotype.</title>
        <authorList>
            <person name="Jaillon O."/>
            <person name="Aury J.-M."/>
            <person name="Brunet F."/>
            <person name="Petit J.-L."/>
            <person name="Stange-Thomann N."/>
            <person name="Mauceli E."/>
            <person name="Bouneau L."/>
            <person name="Fischer C."/>
            <person name="Ozouf-Costaz C."/>
            <person name="Bernot A."/>
            <person name="Nicaud S."/>
            <person name="Jaffe D."/>
            <person name="Fisher S."/>
            <person name="Lutfalla G."/>
            <person name="Dossat C."/>
            <person name="Segurens B."/>
            <person name="Dasilva C."/>
            <person name="Salanoubat M."/>
            <person name="Levy M."/>
            <person name="Boudet N."/>
            <person name="Castellano S."/>
            <person name="Anthouard V."/>
            <person name="Jubin C."/>
            <person name="Castelli V."/>
            <person name="Katinka M."/>
            <person name="Vacherie B."/>
            <person name="Biemont C."/>
            <person name="Skalli Z."/>
            <person name="Cattolico L."/>
            <person name="Poulain J."/>
            <person name="De Berardinis V."/>
            <person name="Cruaud C."/>
            <person name="Duprat S."/>
            <person name="Brottier P."/>
            <person name="Coutanceau J.-P."/>
            <person name="Gouzy J."/>
            <person name="Parra G."/>
            <person name="Lardier G."/>
            <person name="Chapple C."/>
            <person name="McKernan K.J."/>
            <person name="McEwan P."/>
            <person name="Bosak S."/>
            <person name="Kellis M."/>
            <person name="Volff J.-N."/>
            <person name="Guigo R."/>
            <person name="Zody M.C."/>
            <person name="Mesirov J."/>
            <person name="Lindblad-Toh K."/>
            <person name="Birren B."/>
            <person name="Nusbaum C."/>
            <person name="Kahn D."/>
            <person name="Robinson-Rechavi M."/>
            <person name="Laudet V."/>
            <person name="Schachter V."/>
            <person name="Quetier F."/>
            <person name="Saurin W."/>
            <person name="Scarpelli C."/>
            <person name="Wincker P."/>
            <person name="Lander E.S."/>
            <person name="Weissenbach J."/>
            <person name="Roest Crollius H."/>
        </authorList>
    </citation>
    <scope>NUCLEOTIDE SEQUENCE [LARGE SCALE GENOMIC DNA]</scope>
</reference>
<feature type="repeat" description="ANK" evidence="5">
    <location>
        <begin position="43"/>
        <end position="75"/>
    </location>
</feature>
<dbReference type="Pfam" id="PF00023">
    <property type="entry name" value="Ank"/>
    <property type="match status" value="1"/>
</dbReference>
<dbReference type="Pfam" id="PF12796">
    <property type="entry name" value="Ank_2"/>
    <property type="match status" value="2"/>
</dbReference>
<evidence type="ECO:0000256" key="3">
    <source>
        <dbReference type="ARBA" id="ARBA00022737"/>
    </source>
</evidence>
<accession>Q4SZP6</accession>
<dbReference type="Gene3D" id="1.25.40.20">
    <property type="entry name" value="Ankyrin repeat-containing domain"/>
    <property type="match status" value="1"/>
</dbReference>
<evidence type="ECO:0000256" key="1">
    <source>
        <dbReference type="ARBA" id="ARBA00004906"/>
    </source>
</evidence>
<comment type="similarity">
    <text evidence="2">Belongs to the ankyrin SOCS box (ASB) family.</text>
</comment>
<evidence type="ECO:0000256" key="4">
    <source>
        <dbReference type="ARBA" id="ARBA00023043"/>
    </source>
</evidence>
<dbReference type="InterPro" id="IPR001496">
    <property type="entry name" value="SOCS_box"/>
</dbReference>
<sequence length="295" mass="31625">CQLFPAGCWAERTDVHKAASQGQTTLLQHLIQSGASVNVVAVDSITPLHEACVRGQVECVRLLLEAGAQVDARNVDGSTPLCDACSAGSLECVRLLLEHGAKANPALTSRTASPLHEACIGGNADCVKLLIAVDARLEAYDLYNGTPLHVACANDYVDCVKVLLNAGECAKVNAARLHETPLHHAAKNMRVEMIEILVEFGANVYARDQHNRKPVDYTTPGSPSAGCLSFYESVPMSLQQLCRLALRKELGTRALKVIDMGTCAPIRRNSRVLFSQQLLRGHTPDVPVSVALASV</sequence>
<proteinExistence type="inferred from homology"/>
<dbReference type="InterPro" id="IPR036770">
    <property type="entry name" value="Ankyrin_rpt-contain_sf"/>
</dbReference>